<dbReference type="SMART" id="SM00247">
    <property type="entry name" value="XTALbg"/>
    <property type="match status" value="2"/>
</dbReference>
<comment type="caution">
    <text evidence="4">The sequence shown here is derived from an EMBL/GenBank/DDBJ whole genome shotgun (WGS) entry which is preliminary data.</text>
</comment>
<dbReference type="PROSITE" id="PS50915">
    <property type="entry name" value="CRYSTALLIN_BETA_GAMMA"/>
    <property type="match status" value="2"/>
</dbReference>
<protein>
    <submittedName>
        <fullName evidence="4">Exotoxin</fullName>
    </submittedName>
</protein>
<dbReference type="EMBL" id="NHOI01000001">
    <property type="protein sequence ID" value="OVZ90560.1"/>
    <property type="molecule type" value="Genomic_DNA"/>
</dbReference>
<feature type="domain" description="Beta/gamma crystallin 'Greek key'" evidence="3">
    <location>
        <begin position="164"/>
        <end position="206"/>
    </location>
</feature>
<dbReference type="Proteomes" id="UP000196440">
    <property type="component" value="Unassembled WGS sequence"/>
</dbReference>
<evidence type="ECO:0000256" key="2">
    <source>
        <dbReference type="ARBA" id="ARBA00022737"/>
    </source>
</evidence>
<sequence>MNHNYLMIFFTLILTENVSAQQGKVCFFANNNYTGKSFCAGQGQEVSDLKDEWNDKISSIFVPSGMIVTVYENNDFSGKALTFRDDVDLFSSRSWADLNNEISSFRVRSAACFYEQDNFLGESICLSGNEYIDLFNNTDRRRKQSHVLNPLNDQISSIKLPQNTQVTVYKNDNYSGDYFTLTDDYSAFDLQKIGMDYSISSIHVSQQEYFICDQYCVVKNRMIIPIQYAFGKYWSDERIGQKQTLVSFNLNNQGNYYIEIIGGGIFKIRGREVFFIHENRNNGSVFKLSNESDTLSMLSTFNGGYFEVQFIESIGEQVVYYYPLITYLFDADKTNVKFFINNASETEPLIINKIVLTAEKNQSREGRSLVGTTACWLVPLLNIYNYVIQGRCNQVDLFVTNAYDFFNGGNNKILQVSGSSNPLPKLMTNEALSADVFLTELSTEPVGILTQINSDMHGKSLTVPASARACKVSMKDEVLPHLRFRRQLIPPCIDWTLNILTDFTLLFGDSLDSWNAENFGRVIARIISSGDTGYAALDTATDARFIESVRTYIAENIDNIALLKTAFDFSQLSYAVYLHHNNLDFNVETPQVAQLLPQGRYELALQNFEFVETIPRRRQHNQWLEQPEMHFDIEIISGATEGTLAARQHVLADIEEWQRRYSEAAQTLKSATNIENIGNLNPYEGMDVVISASNLVSDVVLSWLITPRDDYIYVIVRLSGEVISITLAIDINEFDVGVAGSLTHPAYVLYPTAEGVIRGAGTAAIRALADYLAKKGKRALVSDVISQPSAIVKKKVGFQFINEL</sequence>
<evidence type="ECO:0000256" key="1">
    <source>
        <dbReference type="ARBA" id="ARBA00009646"/>
    </source>
</evidence>
<gene>
    <name evidence="4" type="ORF">CBW57_00890</name>
</gene>
<evidence type="ECO:0000313" key="5">
    <source>
        <dbReference type="Proteomes" id="UP000196440"/>
    </source>
</evidence>
<evidence type="ECO:0000313" key="4">
    <source>
        <dbReference type="EMBL" id="OVZ90560.1"/>
    </source>
</evidence>
<evidence type="ECO:0000259" key="3">
    <source>
        <dbReference type="PROSITE" id="PS50915"/>
    </source>
</evidence>
<proteinExistence type="inferred from homology"/>
<dbReference type="Gene3D" id="2.60.20.10">
    <property type="entry name" value="Crystallins"/>
    <property type="match status" value="2"/>
</dbReference>
<name>A0A209ACV0_YERIN</name>
<feature type="domain" description="Beta/gamma crystallin 'Greek key'" evidence="3">
    <location>
        <begin position="66"/>
        <end position="109"/>
    </location>
</feature>
<accession>A0A209ACV0</accession>
<dbReference type="InterPro" id="IPR015185">
    <property type="entry name" value="Exotox-A_bind"/>
</dbReference>
<dbReference type="RefSeq" id="WP_087815183.1">
    <property type="nucleotide sequence ID" value="NZ_CBCPKE010000013.1"/>
</dbReference>
<organism evidence="4 5">
    <name type="scientific">Yersinia intermedia</name>
    <dbReference type="NCBI Taxonomy" id="631"/>
    <lineage>
        <taxon>Bacteria</taxon>
        <taxon>Pseudomonadati</taxon>
        <taxon>Pseudomonadota</taxon>
        <taxon>Gammaproteobacteria</taxon>
        <taxon>Enterobacterales</taxon>
        <taxon>Yersiniaceae</taxon>
        <taxon>Yersinia</taxon>
    </lineage>
</organism>
<dbReference type="AlphaFoldDB" id="A0A209ACV0"/>
<reference evidence="4 5" key="1">
    <citation type="submission" date="2017-05" db="EMBL/GenBank/DDBJ databases">
        <title>Whole genome sequencing of Yersinia kristensenii.</title>
        <authorList>
            <person name="Campioni F."/>
        </authorList>
    </citation>
    <scope>NUCLEOTIDE SEQUENCE [LARGE SCALE GENOMIC DNA]</scope>
    <source>
        <strain evidence="4 5">CFSAN060536</strain>
    </source>
</reference>
<dbReference type="SUPFAM" id="SSF49695">
    <property type="entry name" value="gamma-Crystallin-like"/>
    <property type="match status" value="2"/>
</dbReference>
<dbReference type="Pfam" id="PF09101">
    <property type="entry name" value="Exotox-A_bind"/>
    <property type="match status" value="1"/>
</dbReference>
<dbReference type="Pfam" id="PF03995">
    <property type="entry name" value="Inhibitor_I36"/>
    <property type="match status" value="2"/>
</dbReference>
<keyword evidence="2" id="KW-0677">Repeat</keyword>
<comment type="similarity">
    <text evidence="1">Belongs to the beta/gamma-crystallin family.</text>
</comment>
<dbReference type="InterPro" id="IPR011024">
    <property type="entry name" value="G_crystallin-like"/>
</dbReference>
<dbReference type="InterPro" id="IPR001064">
    <property type="entry name" value="Beta/gamma_crystallin"/>
</dbReference>